<keyword evidence="2" id="KW-1185">Reference proteome</keyword>
<dbReference type="EMBL" id="ML769589">
    <property type="protein sequence ID" value="KAE9392723.1"/>
    <property type="molecule type" value="Genomic_DNA"/>
</dbReference>
<organism evidence="1 2">
    <name type="scientific">Gymnopus androsaceus JB14</name>
    <dbReference type="NCBI Taxonomy" id="1447944"/>
    <lineage>
        <taxon>Eukaryota</taxon>
        <taxon>Fungi</taxon>
        <taxon>Dikarya</taxon>
        <taxon>Basidiomycota</taxon>
        <taxon>Agaricomycotina</taxon>
        <taxon>Agaricomycetes</taxon>
        <taxon>Agaricomycetidae</taxon>
        <taxon>Agaricales</taxon>
        <taxon>Marasmiineae</taxon>
        <taxon>Omphalotaceae</taxon>
        <taxon>Gymnopus</taxon>
    </lineage>
</organism>
<dbReference type="AlphaFoldDB" id="A0A6A4H4S6"/>
<evidence type="ECO:0000313" key="1">
    <source>
        <dbReference type="EMBL" id="KAE9392723.1"/>
    </source>
</evidence>
<protein>
    <submittedName>
        <fullName evidence="1">Uncharacterized protein</fullName>
    </submittedName>
</protein>
<accession>A0A6A4H4S6</accession>
<sequence>MKRIALDLILVNSDDLHDGTRLTDRCPIGGNRCPRCRPVIRELPYDLMAIANTWDMYTNFVSALDDKHLSSNVNITILTNNTVEVPVGVCLLKLTTRKASTGNEWLVTACRSTPDYHQDNTGVLHLPLNVLKTSLIS</sequence>
<proteinExistence type="predicted"/>
<dbReference type="OrthoDB" id="7722975at2759"/>
<reference evidence="1" key="1">
    <citation type="journal article" date="2019" name="Environ. Microbiol.">
        <title>Fungal ecological strategies reflected in gene transcription - a case study of two litter decomposers.</title>
        <authorList>
            <person name="Barbi F."/>
            <person name="Kohler A."/>
            <person name="Barry K."/>
            <person name="Baskaran P."/>
            <person name="Daum C."/>
            <person name="Fauchery L."/>
            <person name="Ihrmark K."/>
            <person name="Kuo A."/>
            <person name="LaButti K."/>
            <person name="Lipzen A."/>
            <person name="Morin E."/>
            <person name="Grigoriev I.V."/>
            <person name="Henrissat B."/>
            <person name="Lindahl B."/>
            <person name="Martin F."/>
        </authorList>
    </citation>
    <scope>NUCLEOTIDE SEQUENCE</scope>
    <source>
        <strain evidence="1">JB14</strain>
    </source>
</reference>
<gene>
    <name evidence="1" type="ORF">BT96DRAFT_1000106</name>
</gene>
<name>A0A6A4H4S6_9AGAR</name>
<evidence type="ECO:0000313" key="2">
    <source>
        <dbReference type="Proteomes" id="UP000799118"/>
    </source>
</evidence>
<dbReference type="Proteomes" id="UP000799118">
    <property type="component" value="Unassembled WGS sequence"/>
</dbReference>